<gene>
    <name evidence="4" type="ORF">JR316_005877</name>
</gene>
<evidence type="ECO:0000259" key="3">
    <source>
        <dbReference type="Pfam" id="PF05183"/>
    </source>
</evidence>
<reference evidence="4" key="1">
    <citation type="submission" date="2021-02" db="EMBL/GenBank/DDBJ databases">
        <title>Psilocybe cubensis genome.</title>
        <authorList>
            <person name="Mckernan K.J."/>
            <person name="Crawford S."/>
            <person name="Trippe A."/>
            <person name="Kane L.T."/>
            <person name="Mclaughlin S."/>
        </authorList>
    </citation>
    <scope>NUCLEOTIDE SEQUENCE [LARGE SCALE GENOMIC DNA]</scope>
    <source>
        <strain evidence="4">MGC-MH-2018</strain>
    </source>
</reference>
<feature type="region of interest" description="Disordered" evidence="2">
    <location>
        <begin position="629"/>
        <end position="651"/>
    </location>
</feature>
<protein>
    <recommendedName>
        <fullName evidence="1">RNA-dependent RNA polymerase</fullName>
        <ecNumber evidence="1">2.7.7.48</ecNumber>
    </recommendedName>
</protein>
<feature type="compositionally biased region" description="Low complexity" evidence="2">
    <location>
        <begin position="109"/>
        <end position="119"/>
    </location>
</feature>
<dbReference type="GO" id="GO:0031380">
    <property type="term" value="C:nuclear RNA-directed RNA polymerase complex"/>
    <property type="evidence" value="ECO:0007669"/>
    <property type="project" value="TreeGrafter"/>
</dbReference>
<keyword evidence="1" id="KW-0808">Transferase</keyword>
<dbReference type="GO" id="GO:0003723">
    <property type="term" value="F:RNA binding"/>
    <property type="evidence" value="ECO:0007669"/>
    <property type="project" value="UniProtKB-KW"/>
</dbReference>
<keyword evidence="1" id="KW-0548">Nucleotidyltransferase</keyword>
<dbReference type="PANTHER" id="PTHR23079:SF14">
    <property type="entry name" value="RNA-DEPENDENT RNA POLYMERASE"/>
    <property type="match status" value="1"/>
</dbReference>
<evidence type="ECO:0000256" key="2">
    <source>
        <dbReference type="SAM" id="MobiDB-lite"/>
    </source>
</evidence>
<dbReference type="GO" id="GO:0003968">
    <property type="term" value="F:RNA-directed RNA polymerase activity"/>
    <property type="evidence" value="ECO:0007669"/>
    <property type="project" value="UniProtKB-KW"/>
</dbReference>
<dbReference type="OrthoDB" id="10055769at2759"/>
<organism evidence="4">
    <name type="scientific">Psilocybe cubensis</name>
    <name type="common">Psychedelic mushroom</name>
    <name type="synonym">Stropharia cubensis</name>
    <dbReference type="NCBI Taxonomy" id="181762"/>
    <lineage>
        <taxon>Eukaryota</taxon>
        <taxon>Fungi</taxon>
        <taxon>Dikarya</taxon>
        <taxon>Basidiomycota</taxon>
        <taxon>Agaricomycotina</taxon>
        <taxon>Agaricomycetes</taxon>
        <taxon>Agaricomycetidae</taxon>
        <taxon>Agaricales</taxon>
        <taxon>Agaricineae</taxon>
        <taxon>Strophariaceae</taxon>
        <taxon>Psilocybe</taxon>
    </lineage>
</organism>
<dbReference type="EMBL" id="JAFIQS010000005">
    <property type="protein sequence ID" value="KAG5169321.1"/>
    <property type="molecule type" value="Genomic_DNA"/>
</dbReference>
<accession>A0A8H7Y0L2</accession>
<comment type="caution">
    <text evidence="4">The sequence shown here is derived from an EMBL/GenBank/DDBJ whole genome shotgun (WGS) entry which is preliminary data.</text>
</comment>
<dbReference type="InterPro" id="IPR057596">
    <property type="entry name" value="RDRP_core"/>
</dbReference>
<comment type="catalytic activity">
    <reaction evidence="1">
        <text>RNA(n) + a ribonucleoside 5'-triphosphate = RNA(n+1) + diphosphate</text>
        <dbReference type="Rhea" id="RHEA:21248"/>
        <dbReference type="Rhea" id="RHEA-COMP:14527"/>
        <dbReference type="Rhea" id="RHEA-COMP:17342"/>
        <dbReference type="ChEBI" id="CHEBI:33019"/>
        <dbReference type="ChEBI" id="CHEBI:61557"/>
        <dbReference type="ChEBI" id="CHEBI:140395"/>
        <dbReference type="EC" id="2.7.7.48"/>
    </reaction>
</comment>
<feature type="region of interest" description="Disordered" evidence="2">
    <location>
        <begin position="257"/>
        <end position="277"/>
    </location>
</feature>
<feature type="compositionally biased region" description="Polar residues" evidence="2">
    <location>
        <begin position="1"/>
        <end position="12"/>
    </location>
</feature>
<feature type="region of interest" description="Disordered" evidence="2">
    <location>
        <begin position="90"/>
        <end position="149"/>
    </location>
</feature>
<keyword evidence="1" id="KW-0694">RNA-binding</keyword>
<evidence type="ECO:0000256" key="1">
    <source>
        <dbReference type="RuleBase" id="RU363098"/>
    </source>
</evidence>
<dbReference type="AlphaFoldDB" id="A0A8H7Y0L2"/>
<dbReference type="GO" id="GO:0030422">
    <property type="term" value="P:siRNA processing"/>
    <property type="evidence" value="ECO:0007669"/>
    <property type="project" value="TreeGrafter"/>
</dbReference>
<feature type="region of interest" description="Disordered" evidence="2">
    <location>
        <begin position="1"/>
        <end position="22"/>
    </location>
</feature>
<keyword evidence="1" id="KW-0696">RNA-directed RNA polymerase</keyword>
<dbReference type="InterPro" id="IPR007855">
    <property type="entry name" value="RDRP"/>
</dbReference>
<name>A0A8H7Y0L2_PSICU</name>
<evidence type="ECO:0000313" key="4">
    <source>
        <dbReference type="EMBL" id="KAG5169321.1"/>
    </source>
</evidence>
<feature type="domain" description="RDRP core" evidence="3">
    <location>
        <begin position="316"/>
        <end position="977"/>
    </location>
</feature>
<comment type="similarity">
    <text evidence="1">Belongs to the RdRP family.</text>
</comment>
<dbReference type="PANTHER" id="PTHR23079">
    <property type="entry name" value="RNA-DEPENDENT RNA POLYMERASE"/>
    <property type="match status" value="1"/>
</dbReference>
<dbReference type="Pfam" id="PF05183">
    <property type="entry name" value="RdRP"/>
    <property type="match status" value="1"/>
</dbReference>
<sequence>MEASSSKMSGLQQMLEEDEMDNQGEGSVRLSYFNLVMLTEWHTACGEDEVIIPSLAFNKSTDSLGGLSQLSQQTSYSQFGENDITSLIMEYNEPEPPPPTQPNDEDNASGSSSGPSTTSLGKRKASESSSVSINAERESKIPRPVSRPSMDDFFSGGFEDIISPDDYTTPIRLSAHHSLQPLFRTLAYGSQYEIARYVSLGKAEYKTLLFPNLSKLAQYKTNALAVPVTARIILSDDVVGDEEEEGGEWKDAFAREQASKSPWAELDREEESLKKDPMSGLGFTNTGEYKNWYGGKVLFHGKLQAPKTAGNNPPRFKMTLEPAELDTSNMFARRFGSKNIFRLKLTKYVLNTKHTDALMNYLCRPLILCGSVFRAFYSKETNVFYIKTNEYTDGEKIITGKTVEGTMSLLEFLEWHNPMAYNNGQTMAKYVSRFALGLSNSVPGIVVNQSNIHFIDDIIASSTKSNMTDGAGKINRWSLMQIRHRLNWEDKPTAIQIRIFGTKGLLIDDGINASEEACVQVTPSQRKIQFPEGRPVDLAHRIVDVLRASHTKAPCRLSVETIICLAENGVPKSAFLALLQKALVELVEPLLKWDTVEDMRTLWTNVRRLGGVMAARRAREEAGLARVKGYSDRNVDEDPDDDEGIDNSPSDKESVAWWADEVSGCPSSLEETVMCMLDAGFTPQDNPVLRDKLYRFIKGRVGYYIKGYRIDVPMSATAFIVPDTYGILEPGEIFFKSSRRAFLNPDGSSTDVVVGKVLLTRHPCKLPTDIQKMDAVDRPGLHHLTDVIVMSTKGDRRAADLLSGGDYDGDKGTFIYQPELVEPFKNASLRYSEPPKNINKYFVAENMEVTTFQEQTSGLDDTEKIRRFQEYLLGSVRNMSVVGKYSTFHDISTYTQGYSHPDTIRLAYMFCMTLDGIKTGMRVLPDVLAQDMKNFNKRAPRWKETDEERTRLANLNEVHAKRPQHLSRFIMDDLYRQAEDEGKKWYPRLEKAFCERPVKIDEDLAAPWRLALEMATRWMKDESNSRMANDLERIKYHVEVVYNEHRGEMGSPKKPTKTPKKSSGSGSSFSELPIEVRQNKIRELSQKFNSRPTKDELFMAEEEIARLRASYAYVYDFEMRRGLNGFTRFPFDMAMRELCLIKSRAIGRMKAVTGDFYDHFNMKHPKQHHH</sequence>
<feature type="region of interest" description="Disordered" evidence="2">
    <location>
        <begin position="1045"/>
        <end position="1072"/>
    </location>
</feature>
<dbReference type="EC" id="2.7.7.48" evidence="1"/>
<proteinExistence type="inferred from homology"/>